<comment type="caution">
    <text evidence="5">Lacks conserved residue(s) required for the propagation of feature annotation.</text>
</comment>
<dbReference type="PANTHER" id="PTHR24139">
    <property type="entry name" value="CALCIUM-INDEPENDENT PHOSPHOLIPASE A2"/>
    <property type="match status" value="1"/>
</dbReference>
<evidence type="ECO:0000256" key="3">
    <source>
        <dbReference type="ARBA" id="ARBA00023043"/>
    </source>
</evidence>
<proteinExistence type="predicted"/>
<dbReference type="InterPro" id="IPR016035">
    <property type="entry name" value="Acyl_Trfase/lysoPLipase"/>
</dbReference>
<keyword evidence="2" id="KW-0378">Hydrolase</keyword>
<dbReference type="EMBL" id="WIXE01013937">
    <property type="protein sequence ID" value="KAK5974683.1"/>
    <property type="molecule type" value="Genomic_DNA"/>
</dbReference>
<evidence type="ECO:0000313" key="7">
    <source>
        <dbReference type="EMBL" id="KAK5974683.1"/>
    </source>
</evidence>
<gene>
    <name evidence="7" type="ORF">GCK32_016714</name>
</gene>
<name>A0AAN8FRH8_TRICO</name>
<dbReference type="GO" id="GO:0006629">
    <property type="term" value="P:lipid metabolic process"/>
    <property type="evidence" value="ECO:0007669"/>
    <property type="project" value="UniProtKB-KW"/>
</dbReference>
<evidence type="ECO:0000256" key="1">
    <source>
        <dbReference type="ARBA" id="ARBA00022737"/>
    </source>
</evidence>
<dbReference type="GO" id="GO:0047499">
    <property type="term" value="F:calcium-independent phospholipase A2 activity"/>
    <property type="evidence" value="ECO:0007669"/>
    <property type="project" value="InterPro"/>
</dbReference>
<dbReference type="GO" id="GO:0052816">
    <property type="term" value="F:long-chain fatty acyl-CoA hydrolase activity"/>
    <property type="evidence" value="ECO:0007669"/>
    <property type="project" value="TreeGrafter"/>
</dbReference>
<dbReference type="SUPFAM" id="SSF52151">
    <property type="entry name" value="FabD/lysophospholipase-like"/>
    <property type="match status" value="1"/>
</dbReference>
<dbReference type="Pfam" id="PF01734">
    <property type="entry name" value="Patatin"/>
    <property type="match status" value="1"/>
</dbReference>
<protein>
    <submittedName>
        <fullName evidence="7">PNPLA domain-containing protein</fullName>
    </submittedName>
</protein>
<dbReference type="InterPro" id="IPR047148">
    <property type="entry name" value="PLPL9"/>
</dbReference>
<sequence length="223" mass="25168">MKESIGEGNLNEIKSPRLMMTTVKADFFPVKLEFMRNYRLPLSDEQNLELGFTDPSVLPTWKALRRTSAAPMFFSPVDDKYIDGGIIANNPCLDLLAEVQLYNGINTFLRHPENKVEIGCVVSLGTGQIPLSPLDPLHVEIFNPISSAFAFKNLSLILVDQDIGLGTKDDHDIAHMMWDCVEYTFQHRPYITKLCTLLKRIGKAPDRPSPFAKNREMQTQTIA</sequence>
<dbReference type="GO" id="GO:2000304">
    <property type="term" value="P:positive regulation of ceramide biosynthetic process"/>
    <property type="evidence" value="ECO:0007669"/>
    <property type="project" value="TreeGrafter"/>
</dbReference>
<reference evidence="7 8" key="1">
    <citation type="submission" date="2019-10" db="EMBL/GenBank/DDBJ databases">
        <title>Assembly and Annotation for the nematode Trichostrongylus colubriformis.</title>
        <authorList>
            <person name="Martin J."/>
        </authorList>
    </citation>
    <scope>NUCLEOTIDE SEQUENCE [LARGE SCALE GENOMIC DNA]</scope>
    <source>
        <strain evidence="7">G859</strain>
        <tissue evidence="7">Whole worm</tissue>
    </source>
</reference>
<keyword evidence="3" id="KW-0040">ANK repeat</keyword>
<dbReference type="PANTHER" id="PTHR24139:SF34">
    <property type="entry name" value="85_88 KDA CALCIUM-INDEPENDENT PHOSPHOLIPASE A2"/>
    <property type="match status" value="1"/>
</dbReference>
<dbReference type="Gene3D" id="3.40.1090.10">
    <property type="entry name" value="Cytosolic phospholipase A2 catalytic domain"/>
    <property type="match status" value="1"/>
</dbReference>
<accession>A0AAN8FRH8</accession>
<evidence type="ECO:0000256" key="5">
    <source>
        <dbReference type="PROSITE-ProRule" id="PRU01161"/>
    </source>
</evidence>
<comment type="caution">
    <text evidence="7">The sequence shown here is derived from an EMBL/GenBank/DDBJ whole genome shotgun (WGS) entry which is preliminary data.</text>
</comment>
<dbReference type="Proteomes" id="UP001331761">
    <property type="component" value="Unassembled WGS sequence"/>
</dbReference>
<dbReference type="AlphaFoldDB" id="A0AAN8FRH8"/>
<feature type="short sequence motif" description="DGA/G" evidence="5">
    <location>
        <begin position="83"/>
        <end position="85"/>
    </location>
</feature>
<dbReference type="InterPro" id="IPR002641">
    <property type="entry name" value="PNPLA_dom"/>
</dbReference>
<evidence type="ECO:0000259" key="6">
    <source>
        <dbReference type="PROSITE" id="PS51635"/>
    </source>
</evidence>
<feature type="domain" description="PNPLA" evidence="6">
    <location>
        <begin position="1"/>
        <end position="96"/>
    </location>
</feature>
<evidence type="ECO:0000256" key="4">
    <source>
        <dbReference type="ARBA" id="ARBA00023098"/>
    </source>
</evidence>
<organism evidence="7 8">
    <name type="scientific">Trichostrongylus colubriformis</name>
    <name type="common">Black scour worm</name>
    <dbReference type="NCBI Taxonomy" id="6319"/>
    <lineage>
        <taxon>Eukaryota</taxon>
        <taxon>Metazoa</taxon>
        <taxon>Ecdysozoa</taxon>
        <taxon>Nematoda</taxon>
        <taxon>Chromadorea</taxon>
        <taxon>Rhabditida</taxon>
        <taxon>Rhabditina</taxon>
        <taxon>Rhabditomorpha</taxon>
        <taxon>Strongyloidea</taxon>
        <taxon>Trichostrongylidae</taxon>
        <taxon>Trichostrongylus</taxon>
    </lineage>
</organism>
<evidence type="ECO:0000313" key="8">
    <source>
        <dbReference type="Proteomes" id="UP001331761"/>
    </source>
</evidence>
<keyword evidence="4" id="KW-0443">Lipid metabolism</keyword>
<dbReference type="GO" id="GO:0005739">
    <property type="term" value="C:mitochondrion"/>
    <property type="evidence" value="ECO:0007669"/>
    <property type="project" value="TreeGrafter"/>
</dbReference>
<keyword evidence="1" id="KW-0677">Repeat</keyword>
<dbReference type="PROSITE" id="PS51635">
    <property type="entry name" value="PNPLA"/>
    <property type="match status" value="1"/>
</dbReference>
<evidence type="ECO:0000256" key="2">
    <source>
        <dbReference type="ARBA" id="ARBA00022801"/>
    </source>
</evidence>
<keyword evidence="8" id="KW-1185">Reference proteome</keyword>